<dbReference type="Proteomes" id="UP000556869">
    <property type="component" value="Unassembled WGS sequence"/>
</dbReference>
<dbReference type="EMBL" id="JAATJD010000003">
    <property type="protein sequence ID" value="NJB75858.1"/>
    <property type="molecule type" value="Genomic_DNA"/>
</dbReference>
<dbReference type="RefSeq" id="WP_280806647.1">
    <property type="nucleotide sequence ID" value="NZ_BAAAEQ010000003.1"/>
</dbReference>
<gene>
    <name evidence="1" type="ORF">GGR96_002980</name>
</gene>
<reference evidence="1 2" key="1">
    <citation type="submission" date="2020-03" db="EMBL/GenBank/DDBJ databases">
        <title>Genomic Encyclopedia of Type Strains, Phase IV (KMG-IV): sequencing the most valuable type-strain genomes for metagenomic binning, comparative biology and taxonomic classification.</title>
        <authorList>
            <person name="Goeker M."/>
        </authorList>
    </citation>
    <scope>NUCLEOTIDE SEQUENCE [LARGE SCALE GENOMIC DNA]</scope>
    <source>
        <strain evidence="1 2">DSM 18888</strain>
    </source>
</reference>
<accession>A0ABX0X2I7</accession>
<keyword evidence="2" id="KW-1185">Reference proteome</keyword>
<sequence>MKNSVLLVFSLIGLGIAGYFLLPLTPIPDYVNAVIDRADKLF</sequence>
<comment type="caution">
    <text evidence="1">The sequence shown here is derived from an EMBL/GenBank/DDBJ whole genome shotgun (WGS) entry which is preliminary data.</text>
</comment>
<evidence type="ECO:0000313" key="1">
    <source>
        <dbReference type="EMBL" id="NJB75858.1"/>
    </source>
</evidence>
<protein>
    <submittedName>
        <fullName evidence="1">Uncharacterized protein</fullName>
    </submittedName>
</protein>
<name>A0ABX0X2I7_9PROT</name>
<organism evidence="1 2">
    <name type="scientific">Thalassospira tepidiphila</name>
    <dbReference type="NCBI Taxonomy" id="393657"/>
    <lineage>
        <taxon>Bacteria</taxon>
        <taxon>Pseudomonadati</taxon>
        <taxon>Pseudomonadota</taxon>
        <taxon>Alphaproteobacteria</taxon>
        <taxon>Rhodospirillales</taxon>
        <taxon>Thalassospiraceae</taxon>
        <taxon>Thalassospira</taxon>
    </lineage>
</organism>
<proteinExistence type="predicted"/>
<evidence type="ECO:0000313" key="2">
    <source>
        <dbReference type="Proteomes" id="UP000556869"/>
    </source>
</evidence>